<keyword evidence="7" id="KW-0547">Nucleotide-binding</keyword>
<comment type="subcellular location">
    <subcellularLocation>
        <location evidence="2">Cell membrane</location>
        <topology evidence="2">Multi-pass membrane protein</topology>
    </subcellularLocation>
</comment>
<dbReference type="InterPro" id="IPR036097">
    <property type="entry name" value="HisK_dim/P_sf"/>
</dbReference>
<dbReference type="GO" id="GO:0006355">
    <property type="term" value="P:regulation of DNA-templated transcription"/>
    <property type="evidence" value="ECO:0007669"/>
    <property type="project" value="InterPro"/>
</dbReference>
<keyword evidence="14" id="KW-0175">Coiled coil</keyword>
<feature type="domain" description="HPt" evidence="19">
    <location>
        <begin position="718"/>
        <end position="820"/>
    </location>
</feature>
<dbReference type="PROSITE" id="PS50112">
    <property type="entry name" value="PAS"/>
    <property type="match status" value="1"/>
</dbReference>
<dbReference type="InterPro" id="IPR036890">
    <property type="entry name" value="HATPase_C_sf"/>
</dbReference>
<dbReference type="SUPFAM" id="SSF55874">
    <property type="entry name" value="ATPase domain of HSP90 chaperone/DNA topoisomerase II/histidine kinase"/>
    <property type="match status" value="1"/>
</dbReference>
<dbReference type="SUPFAM" id="SSF47384">
    <property type="entry name" value="Homodimeric domain of signal transducing histidine kinase"/>
    <property type="match status" value="1"/>
</dbReference>
<dbReference type="PANTHER" id="PTHR45339:SF1">
    <property type="entry name" value="HYBRID SIGNAL TRANSDUCTION HISTIDINE KINASE J"/>
    <property type="match status" value="1"/>
</dbReference>
<evidence type="ECO:0000256" key="10">
    <source>
        <dbReference type="ARBA" id="ARBA00023012"/>
    </source>
</evidence>
<keyword evidence="9" id="KW-1133">Transmembrane helix</keyword>
<dbReference type="InterPro" id="IPR000700">
    <property type="entry name" value="PAS-assoc_C"/>
</dbReference>
<feature type="modified residue" description="4-aspartylphosphate" evidence="13">
    <location>
        <position position="606"/>
    </location>
</feature>
<name>A0A2K8UHG6_9GAMM</name>
<evidence type="ECO:0000313" key="21">
    <source>
        <dbReference type="Proteomes" id="UP000232638"/>
    </source>
</evidence>
<keyword evidence="20" id="KW-0614">Plasmid</keyword>
<evidence type="ECO:0000259" key="16">
    <source>
        <dbReference type="PROSITE" id="PS50110"/>
    </source>
</evidence>
<dbReference type="Pfam" id="PF00989">
    <property type="entry name" value="PAS"/>
    <property type="match status" value="1"/>
</dbReference>
<evidence type="ECO:0000259" key="19">
    <source>
        <dbReference type="PROSITE" id="PS50894"/>
    </source>
</evidence>
<protein>
    <recommendedName>
        <fullName evidence="3">histidine kinase</fullName>
        <ecNumber evidence="3">2.7.13.3</ecNumber>
    </recommendedName>
</protein>
<geneLocation type="plasmid" evidence="21">
    <name>pts417</name>
</geneLocation>
<evidence type="ECO:0000256" key="14">
    <source>
        <dbReference type="SAM" id="Coils"/>
    </source>
</evidence>
<sequence>MNGPLRVLLLEDNPADAELNERSLRKAGIDFESRRVEHEADFVATLETFRPDLVLADYHLPDFDGGRALALVRARDPELPFIFVSGAMGEDLAVAALHQGASDYLLKDRLSRLPAAVTRALADAEQKANLRNSEQSLRASEECYRMATQSMHDAFILMDDEGRVIEWNPAAERMFGYTREEILGRNLHETLVPQRFRGAYRHAWPRFRQTGEGEAIGRTLELVALRRDGQEFPIELSLSSMDVNGHRQAVGLIRDIGERKRLEADLEGYRQHLEQVVAQRTAELVEARDQAEAATRAKSAFLANMSHEIRTPINAIVGLTYLLRKRLTDPQSIAQLAKVGEASQHLLCIINDILDLSKIEAEQLSLEEIPFVLAEVVDHTLGILGERALAKGLTIERDIDSAVPAAVRGDPLRLGQILLNFIGNAIKFAERGRVQVRIRVAEDQGETLLLRLEVEDQGIGLTADQQARLFEAFAQADDSTTRRFGGTGLGLIICRRLANLMGGGVGVTSIPGQGSTFWSTARLTRVAVPEAAPACAGMGPGAEPPELILARDYRGMRLLLAEDDPVNQEVACEILSGLGLVVDLVATGHEAVERALAREYALVLMDVQMPEMDGLEATRRIRAQPGHAHLPILAMTANAFAEDRQRCLDAGMDDHIGKPVEPEQLYAVLLRWLPRPAAPGLADVTAPAAQSDEVTLRQTLDGIAGIDLEVGLRYARGKLTSYVRFLTLFAQGHADDLVALRRHLAIGALDEAQRLAHALKGAAATLGALAVCLRAQELETALGARAPRADIEARIAALDADLAPLLVTLARFRHAPPPTVPVPCEPDQVREPLA</sequence>
<feature type="coiled-coil region" evidence="14">
    <location>
        <begin position="259"/>
        <end position="290"/>
    </location>
</feature>
<evidence type="ECO:0000256" key="9">
    <source>
        <dbReference type="ARBA" id="ARBA00022989"/>
    </source>
</evidence>
<dbReference type="InterPro" id="IPR003594">
    <property type="entry name" value="HATPase_dom"/>
</dbReference>
<dbReference type="SMART" id="SM00387">
    <property type="entry name" value="HATPase_c"/>
    <property type="match status" value="1"/>
</dbReference>
<dbReference type="RefSeq" id="WP_100922681.1">
    <property type="nucleotide sequence ID" value="NZ_CP020371.1"/>
</dbReference>
<dbReference type="Gene3D" id="3.30.565.10">
    <property type="entry name" value="Histidine kinase-like ATPase, C-terminal domain"/>
    <property type="match status" value="1"/>
</dbReference>
<dbReference type="PROSITE" id="PS50894">
    <property type="entry name" value="HPT"/>
    <property type="match status" value="1"/>
</dbReference>
<evidence type="ECO:0000256" key="11">
    <source>
        <dbReference type="ARBA" id="ARBA00023136"/>
    </source>
</evidence>
<dbReference type="KEGG" id="tsy:THSYN_29240"/>
<gene>
    <name evidence="20" type="ORF">THSYN_29240</name>
</gene>
<dbReference type="SMART" id="SM00091">
    <property type="entry name" value="PAS"/>
    <property type="match status" value="1"/>
</dbReference>
<dbReference type="SUPFAM" id="SSF55785">
    <property type="entry name" value="PYP-like sensor domain (PAS domain)"/>
    <property type="match status" value="1"/>
</dbReference>
<dbReference type="InterPro" id="IPR003661">
    <property type="entry name" value="HisK_dim/P_dom"/>
</dbReference>
<evidence type="ECO:0000256" key="5">
    <source>
        <dbReference type="ARBA" id="ARBA00022553"/>
    </source>
</evidence>
<keyword evidence="5 13" id="KW-0597">Phosphoprotein</keyword>
<dbReference type="Gene3D" id="1.10.287.130">
    <property type="match status" value="1"/>
</dbReference>
<evidence type="ECO:0000256" key="4">
    <source>
        <dbReference type="ARBA" id="ARBA00022475"/>
    </source>
</evidence>
<dbReference type="InterPro" id="IPR004358">
    <property type="entry name" value="Sig_transdc_His_kin-like_C"/>
</dbReference>
<keyword evidence="11" id="KW-0472">Membrane</keyword>
<comment type="catalytic activity">
    <reaction evidence="1">
        <text>ATP + protein L-histidine = ADP + protein N-phospho-L-histidine.</text>
        <dbReference type="EC" id="2.7.13.3"/>
    </reaction>
</comment>
<dbReference type="InterPro" id="IPR001789">
    <property type="entry name" value="Sig_transdc_resp-reg_receiver"/>
</dbReference>
<feature type="modified residue" description="4-aspartylphosphate" evidence="13">
    <location>
        <position position="57"/>
    </location>
</feature>
<dbReference type="OrthoDB" id="9810730at2"/>
<dbReference type="CDD" id="cd16922">
    <property type="entry name" value="HATPase_EvgS-ArcB-TorS-like"/>
    <property type="match status" value="1"/>
</dbReference>
<dbReference type="Pfam" id="PF01627">
    <property type="entry name" value="Hpt"/>
    <property type="match status" value="1"/>
</dbReference>
<evidence type="ECO:0000256" key="3">
    <source>
        <dbReference type="ARBA" id="ARBA00012438"/>
    </source>
</evidence>
<keyword evidence="4" id="KW-1003">Cell membrane</keyword>
<organism evidence="20 21">
    <name type="scientific">Candidatus Thiodictyon syntrophicum</name>
    <dbReference type="NCBI Taxonomy" id="1166950"/>
    <lineage>
        <taxon>Bacteria</taxon>
        <taxon>Pseudomonadati</taxon>
        <taxon>Pseudomonadota</taxon>
        <taxon>Gammaproteobacteria</taxon>
        <taxon>Chromatiales</taxon>
        <taxon>Chromatiaceae</taxon>
        <taxon>Thiodictyon</taxon>
    </lineage>
</organism>
<dbReference type="FunFam" id="3.30.565.10:FF:000010">
    <property type="entry name" value="Sensor histidine kinase RcsC"/>
    <property type="match status" value="1"/>
</dbReference>
<dbReference type="InterPro" id="IPR000014">
    <property type="entry name" value="PAS"/>
</dbReference>
<dbReference type="PROSITE" id="PS50109">
    <property type="entry name" value="HIS_KIN"/>
    <property type="match status" value="1"/>
</dbReference>
<accession>A0A2K8UHG6</accession>
<dbReference type="AlphaFoldDB" id="A0A2K8UHG6"/>
<dbReference type="EMBL" id="CP020371">
    <property type="protein sequence ID" value="AUB85026.1"/>
    <property type="molecule type" value="Genomic_DNA"/>
</dbReference>
<dbReference type="PROSITE" id="PS50113">
    <property type="entry name" value="PAC"/>
    <property type="match status" value="1"/>
</dbReference>
<keyword evidence="21" id="KW-1185">Reference proteome</keyword>
<feature type="domain" description="PAS" evidence="17">
    <location>
        <begin position="140"/>
        <end position="194"/>
    </location>
</feature>
<dbReference type="Gene3D" id="3.30.450.20">
    <property type="entry name" value="PAS domain"/>
    <property type="match status" value="1"/>
</dbReference>
<dbReference type="NCBIfam" id="TIGR00229">
    <property type="entry name" value="sensory_box"/>
    <property type="match status" value="1"/>
</dbReference>
<dbReference type="CDD" id="cd00156">
    <property type="entry name" value="REC"/>
    <property type="match status" value="1"/>
</dbReference>
<dbReference type="Pfam" id="PF00072">
    <property type="entry name" value="Response_reg"/>
    <property type="match status" value="2"/>
</dbReference>
<dbReference type="GO" id="GO:0005524">
    <property type="term" value="F:ATP binding"/>
    <property type="evidence" value="ECO:0007669"/>
    <property type="project" value="UniProtKB-KW"/>
</dbReference>
<dbReference type="SMART" id="SM00388">
    <property type="entry name" value="HisKA"/>
    <property type="match status" value="1"/>
</dbReference>
<keyword evidence="8" id="KW-0067">ATP-binding</keyword>
<evidence type="ECO:0000256" key="2">
    <source>
        <dbReference type="ARBA" id="ARBA00004651"/>
    </source>
</evidence>
<keyword evidence="10" id="KW-0902">Two-component regulatory system</keyword>
<dbReference type="InterPro" id="IPR036641">
    <property type="entry name" value="HPT_dom_sf"/>
</dbReference>
<dbReference type="Pfam" id="PF00512">
    <property type="entry name" value="HisKA"/>
    <property type="match status" value="1"/>
</dbReference>
<dbReference type="PROSITE" id="PS50110">
    <property type="entry name" value="RESPONSE_REGULATORY"/>
    <property type="match status" value="2"/>
</dbReference>
<dbReference type="CDD" id="cd17546">
    <property type="entry name" value="REC_hyHK_CKI1_RcsC-like"/>
    <property type="match status" value="1"/>
</dbReference>
<dbReference type="GO" id="GO:0005886">
    <property type="term" value="C:plasma membrane"/>
    <property type="evidence" value="ECO:0007669"/>
    <property type="project" value="UniProtKB-SubCell"/>
</dbReference>
<dbReference type="SUPFAM" id="SSF47226">
    <property type="entry name" value="Histidine-containing phosphotransfer domain, HPT domain"/>
    <property type="match status" value="1"/>
</dbReference>
<dbReference type="CDD" id="cd00130">
    <property type="entry name" value="PAS"/>
    <property type="match status" value="1"/>
</dbReference>
<feature type="domain" description="PAC" evidence="18">
    <location>
        <begin position="218"/>
        <end position="268"/>
    </location>
</feature>
<dbReference type="Pfam" id="PF02518">
    <property type="entry name" value="HATPase_c"/>
    <property type="match status" value="1"/>
</dbReference>
<feature type="domain" description="Response regulatory" evidence="16">
    <location>
        <begin position="557"/>
        <end position="673"/>
    </location>
</feature>
<dbReference type="Proteomes" id="UP000232638">
    <property type="component" value="Plasmid pTs417"/>
</dbReference>
<dbReference type="InterPro" id="IPR011006">
    <property type="entry name" value="CheY-like_superfamily"/>
</dbReference>
<feature type="modified residue" description="Phosphohistidine" evidence="12">
    <location>
        <position position="757"/>
    </location>
</feature>
<dbReference type="InterPro" id="IPR013767">
    <property type="entry name" value="PAS_fold"/>
</dbReference>
<dbReference type="GO" id="GO:0000155">
    <property type="term" value="F:phosphorelay sensor kinase activity"/>
    <property type="evidence" value="ECO:0007669"/>
    <property type="project" value="InterPro"/>
</dbReference>
<evidence type="ECO:0000256" key="13">
    <source>
        <dbReference type="PROSITE-ProRule" id="PRU00169"/>
    </source>
</evidence>
<dbReference type="Gene3D" id="3.40.50.2300">
    <property type="match status" value="2"/>
</dbReference>
<dbReference type="InterPro" id="IPR008207">
    <property type="entry name" value="Sig_transdc_His_kin_Hpt_dom"/>
</dbReference>
<keyword evidence="6" id="KW-0812">Transmembrane</keyword>
<dbReference type="PANTHER" id="PTHR45339">
    <property type="entry name" value="HYBRID SIGNAL TRANSDUCTION HISTIDINE KINASE J"/>
    <property type="match status" value="1"/>
</dbReference>
<evidence type="ECO:0000256" key="7">
    <source>
        <dbReference type="ARBA" id="ARBA00022741"/>
    </source>
</evidence>
<dbReference type="PRINTS" id="PR00344">
    <property type="entry name" value="BCTRLSENSOR"/>
</dbReference>
<evidence type="ECO:0000256" key="6">
    <source>
        <dbReference type="ARBA" id="ARBA00022692"/>
    </source>
</evidence>
<proteinExistence type="predicted"/>
<evidence type="ECO:0000259" key="15">
    <source>
        <dbReference type="PROSITE" id="PS50109"/>
    </source>
</evidence>
<feature type="domain" description="Histidine kinase" evidence="15">
    <location>
        <begin position="304"/>
        <end position="525"/>
    </location>
</feature>
<dbReference type="InterPro" id="IPR035965">
    <property type="entry name" value="PAS-like_dom_sf"/>
</dbReference>
<evidence type="ECO:0000313" key="20">
    <source>
        <dbReference type="EMBL" id="AUB85026.1"/>
    </source>
</evidence>
<evidence type="ECO:0000259" key="17">
    <source>
        <dbReference type="PROSITE" id="PS50112"/>
    </source>
</evidence>
<evidence type="ECO:0000256" key="1">
    <source>
        <dbReference type="ARBA" id="ARBA00000085"/>
    </source>
</evidence>
<evidence type="ECO:0000259" key="18">
    <source>
        <dbReference type="PROSITE" id="PS50113"/>
    </source>
</evidence>
<dbReference type="SUPFAM" id="SSF52172">
    <property type="entry name" value="CheY-like"/>
    <property type="match status" value="2"/>
</dbReference>
<dbReference type="Gene3D" id="1.20.120.160">
    <property type="entry name" value="HPT domain"/>
    <property type="match status" value="1"/>
</dbReference>
<dbReference type="InterPro" id="IPR005467">
    <property type="entry name" value="His_kinase_dom"/>
</dbReference>
<feature type="domain" description="Response regulatory" evidence="16">
    <location>
        <begin position="6"/>
        <end position="122"/>
    </location>
</feature>
<evidence type="ECO:0000256" key="12">
    <source>
        <dbReference type="PROSITE-ProRule" id="PRU00110"/>
    </source>
</evidence>
<dbReference type="SMART" id="SM00448">
    <property type="entry name" value="REC"/>
    <property type="match status" value="2"/>
</dbReference>
<dbReference type="CDD" id="cd00082">
    <property type="entry name" value="HisKA"/>
    <property type="match status" value="1"/>
</dbReference>
<evidence type="ECO:0000256" key="8">
    <source>
        <dbReference type="ARBA" id="ARBA00022840"/>
    </source>
</evidence>
<reference evidence="20 21" key="1">
    <citation type="submission" date="2017-03" db="EMBL/GenBank/DDBJ databases">
        <title>Complete genome sequence of Candidatus 'Thiodictyon syntrophicum' sp. nov. strain Cad16T, a photolithoautotroph purple sulfur bacterium isolated from an alpine meromictic lake.</title>
        <authorList>
            <person name="Luedin S.M."/>
            <person name="Pothier J.F."/>
            <person name="Danza F."/>
            <person name="Storelli N."/>
            <person name="Wittwer M."/>
            <person name="Tonolla M."/>
        </authorList>
    </citation>
    <scope>NUCLEOTIDE SEQUENCE [LARGE SCALE GENOMIC DNA]</scope>
    <source>
        <strain evidence="20 21">Cad16T</strain>
        <plasmid evidence="21">Plasmid pts417</plasmid>
    </source>
</reference>
<dbReference type="EC" id="2.7.13.3" evidence="3"/>